<dbReference type="CDD" id="cd01215">
    <property type="entry name" value="PTB_Dab"/>
    <property type="match status" value="1"/>
</dbReference>
<dbReference type="Proteomes" id="UP000492821">
    <property type="component" value="Unassembled WGS sequence"/>
</dbReference>
<evidence type="ECO:0000259" key="7">
    <source>
        <dbReference type="PROSITE" id="PS01179"/>
    </source>
</evidence>
<dbReference type="InterPro" id="IPR048561">
    <property type="entry name" value="Dab_PTB"/>
</dbReference>
<evidence type="ECO:0000256" key="4">
    <source>
        <dbReference type="ARBA" id="ARBA00022553"/>
    </source>
</evidence>
<accession>A0A7E4VJX9</accession>
<keyword evidence="2" id="KW-0217">Developmental protein</keyword>
<dbReference type="PANTHER" id="PTHR47695:SF3">
    <property type="entry name" value="PID DOMAIN-CONTAINING PROTEIN"/>
    <property type="match status" value="1"/>
</dbReference>
<dbReference type="InterPro" id="IPR011993">
    <property type="entry name" value="PH-like_dom_sf"/>
</dbReference>
<protein>
    <submittedName>
        <fullName evidence="9">PID domain-containing protein</fullName>
    </submittedName>
</protein>
<dbReference type="WBParaSite" id="Pan_g2144.t1">
    <property type="protein sequence ID" value="Pan_g2144.t1"/>
    <property type="gene ID" value="Pan_g2144"/>
</dbReference>
<feature type="region of interest" description="Disordered" evidence="6">
    <location>
        <begin position="1"/>
        <end position="30"/>
    </location>
</feature>
<dbReference type="Gene3D" id="2.30.29.30">
    <property type="entry name" value="Pleckstrin-homology domain (PH domain)/Phosphotyrosine-binding domain (PTB)"/>
    <property type="match status" value="1"/>
</dbReference>
<proteinExistence type="predicted"/>
<reference evidence="9" key="2">
    <citation type="submission" date="2020-10" db="UniProtKB">
        <authorList>
            <consortium name="WormBaseParasite"/>
        </authorList>
    </citation>
    <scope>IDENTIFICATION</scope>
</reference>
<feature type="domain" description="PID" evidence="7">
    <location>
        <begin position="57"/>
        <end position="196"/>
    </location>
</feature>
<dbReference type="GO" id="GO:0030154">
    <property type="term" value="P:cell differentiation"/>
    <property type="evidence" value="ECO:0007669"/>
    <property type="project" value="UniProtKB-KW"/>
</dbReference>
<dbReference type="Pfam" id="PF00640">
    <property type="entry name" value="PID"/>
    <property type="match status" value="1"/>
</dbReference>
<name>A0A7E4VJX9_PANRE</name>
<feature type="compositionally biased region" description="Low complexity" evidence="6">
    <location>
        <begin position="308"/>
        <end position="331"/>
    </location>
</feature>
<keyword evidence="8" id="KW-1185">Reference proteome</keyword>
<evidence type="ECO:0000256" key="6">
    <source>
        <dbReference type="SAM" id="MobiDB-lite"/>
    </source>
</evidence>
<evidence type="ECO:0000256" key="3">
    <source>
        <dbReference type="ARBA" id="ARBA00022490"/>
    </source>
</evidence>
<dbReference type="SUPFAM" id="SSF50729">
    <property type="entry name" value="PH domain-like"/>
    <property type="match status" value="1"/>
</dbReference>
<dbReference type="GO" id="GO:0005737">
    <property type="term" value="C:cytoplasm"/>
    <property type="evidence" value="ECO:0007669"/>
    <property type="project" value="UniProtKB-SubCell"/>
</dbReference>
<dbReference type="PROSITE" id="PS01179">
    <property type="entry name" value="PID"/>
    <property type="match status" value="1"/>
</dbReference>
<evidence type="ECO:0000256" key="1">
    <source>
        <dbReference type="ARBA" id="ARBA00004496"/>
    </source>
</evidence>
<dbReference type="PANTHER" id="PTHR47695">
    <property type="entry name" value="PID DOMAIN-CONTAINING PROTEIN"/>
    <property type="match status" value="1"/>
</dbReference>
<keyword evidence="5" id="KW-0221">Differentiation</keyword>
<evidence type="ECO:0000256" key="5">
    <source>
        <dbReference type="ARBA" id="ARBA00022782"/>
    </source>
</evidence>
<dbReference type="AlphaFoldDB" id="A0A7E4VJX9"/>
<keyword evidence="4" id="KW-0597">Phosphoprotein</keyword>
<organism evidence="8 9">
    <name type="scientific">Panagrellus redivivus</name>
    <name type="common">Microworm</name>
    <dbReference type="NCBI Taxonomy" id="6233"/>
    <lineage>
        <taxon>Eukaryota</taxon>
        <taxon>Metazoa</taxon>
        <taxon>Ecdysozoa</taxon>
        <taxon>Nematoda</taxon>
        <taxon>Chromadorea</taxon>
        <taxon>Rhabditida</taxon>
        <taxon>Tylenchina</taxon>
        <taxon>Panagrolaimomorpha</taxon>
        <taxon>Panagrolaimoidea</taxon>
        <taxon>Panagrolaimidae</taxon>
        <taxon>Panagrellus</taxon>
    </lineage>
</organism>
<comment type="subcellular location">
    <subcellularLocation>
        <location evidence="1">Cytoplasm</location>
    </subcellularLocation>
</comment>
<reference evidence="8" key="1">
    <citation type="journal article" date="2013" name="Genetics">
        <title>The draft genome and transcriptome of Panagrellus redivivus are shaped by the harsh demands of a free-living lifestyle.</title>
        <authorList>
            <person name="Srinivasan J."/>
            <person name="Dillman A.R."/>
            <person name="Macchietto M.G."/>
            <person name="Heikkinen L."/>
            <person name="Lakso M."/>
            <person name="Fracchia K.M."/>
            <person name="Antoshechkin I."/>
            <person name="Mortazavi A."/>
            <person name="Wong G."/>
            <person name="Sternberg P.W."/>
        </authorList>
    </citation>
    <scope>NUCLEOTIDE SEQUENCE [LARGE SCALE GENOMIC DNA]</scope>
    <source>
        <strain evidence="8">MT8872</strain>
    </source>
</reference>
<evidence type="ECO:0000313" key="9">
    <source>
        <dbReference type="WBParaSite" id="Pan_g2144.t1"/>
    </source>
</evidence>
<feature type="region of interest" description="Disordered" evidence="6">
    <location>
        <begin position="300"/>
        <end position="331"/>
    </location>
</feature>
<dbReference type="InterPro" id="IPR006020">
    <property type="entry name" value="PTB/PI_dom"/>
</dbReference>
<sequence length="480" mass="51734">MVAQQKMKNDNLSDSSDSSTKPGSLVSKSRLAMLKRSTKQKAATTTPAATDPFRFQGNGVDFKGKLIGEHVVAEARGDEMCAAAMKLVKAQIKAQGAHKPRIILNISIDGLKIREEKSSVVMYNFPVSKISFIARDTADARAFGFVFGAAEGKYIFYGIKTTQTADHAVLAIRDMFQVVFEMKKKQIEKVKQQKEDQENHVVENGQAVEEADIRIEDGIRMADLIDLESELEHIANNYNQLQNIPSMPEDSWPTTSNPVASAPQPVPAAAGNGFFVDPFGGPFVQQAAQPASNGASWPAFPPAPTPSTTPAFSNSNPFLQQTTTPPSQSVTSASFPVFNPPLNTVATVQPQLPADPFDTHGLRQAITAIPTLSSLPLPPAPAPSTNAFATDFNAFQPAPKKSVDIDSLFNELIDTNVLMAKAPESKKNPFDHIINPPKPSLVALQANTTGCGSPAQGTIPAQQFVMPTARSDPFNDDFFN</sequence>
<keyword evidence="3" id="KW-0963">Cytoplasm</keyword>
<dbReference type="SMART" id="SM00462">
    <property type="entry name" value="PTB"/>
    <property type="match status" value="1"/>
</dbReference>
<evidence type="ECO:0000256" key="2">
    <source>
        <dbReference type="ARBA" id="ARBA00022473"/>
    </source>
</evidence>
<evidence type="ECO:0000313" key="8">
    <source>
        <dbReference type="Proteomes" id="UP000492821"/>
    </source>
</evidence>